<protein>
    <submittedName>
        <fullName evidence="2">PhnB protein</fullName>
    </submittedName>
</protein>
<reference evidence="2 3" key="1">
    <citation type="submission" date="2023-07" db="EMBL/GenBank/DDBJ databases">
        <title>Sorghum-associated microbial communities from plants grown in Nebraska, USA.</title>
        <authorList>
            <person name="Schachtman D."/>
        </authorList>
    </citation>
    <scope>NUCLEOTIDE SEQUENCE [LARGE SCALE GENOMIC DNA]</scope>
    <source>
        <strain evidence="2 3">CC60</strain>
    </source>
</reference>
<accession>A0ABT9SVY5</accession>
<proteinExistence type="predicted"/>
<dbReference type="Gene3D" id="3.10.180.10">
    <property type="entry name" value="2,3-Dihydroxybiphenyl 1,2-Dioxygenase, domain 1"/>
    <property type="match status" value="1"/>
</dbReference>
<dbReference type="Proteomes" id="UP001237737">
    <property type="component" value="Unassembled WGS sequence"/>
</dbReference>
<dbReference type="CDD" id="cd06588">
    <property type="entry name" value="PhnB_like"/>
    <property type="match status" value="1"/>
</dbReference>
<evidence type="ECO:0000259" key="1">
    <source>
        <dbReference type="Pfam" id="PF00903"/>
    </source>
</evidence>
<dbReference type="Pfam" id="PF00903">
    <property type="entry name" value="Glyoxalase"/>
    <property type="match status" value="1"/>
</dbReference>
<feature type="domain" description="Glyoxalase/fosfomycin resistance/dioxygenase" evidence="1">
    <location>
        <begin position="3"/>
        <end position="142"/>
    </location>
</feature>
<dbReference type="InterPro" id="IPR028973">
    <property type="entry name" value="PhnB-like"/>
</dbReference>
<dbReference type="PANTHER" id="PTHR33990">
    <property type="entry name" value="PROTEIN YJDN-RELATED"/>
    <property type="match status" value="1"/>
</dbReference>
<evidence type="ECO:0000313" key="2">
    <source>
        <dbReference type="EMBL" id="MDQ0009152.1"/>
    </source>
</evidence>
<dbReference type="SUPFAM" id="SSF54593">
    <property type="entry name" value="Glyoxalase/Bleomycin resistance protein/Dihydroxybiphenyl dioxygenase"/>
    <property type="match status" value="1"/>
</dbReference>
<keyword evidence="3" id="KW-1185">Reference proteome</keyword>
<organism evidence="2 3">
    <name type="scientific">Luteibacter jiangsuensis</name>
    <dbReference type="NCBI Taxonomy" id="637577"/>
    <lineage>
        <taxon>Bacteria</taxon>
        <taxon>Pseudomonadati</taxon>
        <taxon>Pseudomonadota</taxon>
        <taxon>Gammaproteobacteria</taxon>
        <taxon>Lysobacterales</taxon>
        <taxon>Rhodanobacteraceae</taxon>
        <taxon>Luteibacter</taxon>
    </lineage>
</organism>
<dbReference type="RefSeq" id="WP_306848418.1">
    <property type="nucleotide sequence ID" value="NZ_JAUSSK010000002.1"/>
</dbReference>
<dbReference type="InterPro" id="IPR029068">
    <property type="entry name" value="Glyas_Bleomycin-R_OHBP_Dase"/>
</dbReference>
<dbReference type="PANTHER" id="PTHR33990:SF1">
    <property type="entry name" value="PROTEIN YJDN"/>
    <property type="match status" value="1"/>
</dbReference>
<name>A0ABT9SVY5_9GAMM</name>
<dbReference type="EMBL" id="JAUSSK010000002">
    <property type="protein sequence ID" value="MDQ0009152.1"/>
    <property type="molecule type" value="Genomic_DNA"/>
</dbReference>
<evidence type="ECO:0000313" key="3">
    <source>
        <dbReference type="Proteomes" id="UP001237737"/>
    </source>
</evidence>
<sequence>MKIQPYLFFNGTCEAAFRFYEKALGGKIGELHRFKDMPPQEGSGSDGCGGMSPEALAAMGEKVMHVNLAVGDQMIMGSDNPDDSKNGIQGVTITLGFTDVEEGRKVFEALSKNGDVQMPYGETFWANGFAMFKDQFGVPWMINAGDKPSP</sequence>
<gene>
    <name evidence="2" type="ORF">J2T07_001329</name>
</gene>
<dbReference type="InterPro" id="IPR004360">
    <property type="entry name" value="Glyas_Fos-R_dOase_dom"/>
</dbReference>
<comment type="caution">
    <text evidence="2">The sequence shown here is derived from an EMBL/GenBank/DDBJ whole genome shotgun (WGS) entry which is preliminary data.</text>
</comment>